<evidence type="ECO:0000313" key="2">
    <source>
        <dbReference type="EMBL" id="HJA70985.1"/>
    </source>
</evidence>
<dbReference type="Proteomes" id="UP000823900">
    <property type="component" value="Unassembled WGS sequence"/>
</dbReference>
<dbReference type="InterPro" id="IPR025647">
    <property type="entry name" value="YceG_bac"/>
</dbReference>
<dbReference type="Pfam" id="PF14266">
    <property type="entry name" value="YceG_bac"/>
    <property type="match status" value="3"/>
</dbReference>
<comment type="caution">
    <text evidence="2">The sequence shown here is derived from an EMBL/GenBank/DDBJ whole genome shotgun (WGS) entry which is preliminary data.</text>
</comment>
<feature type="domain" description="Putative component of 'biosynthetic module'" evidence="1">
    <location>
        <begin position="25"/>
        <end position="206"/>
    </location>
</feature>
<organism evidence="2 3">
    <name type="scientific">Candidatus Lachnoclostridium stercoravium</name>
    <dbReference type="NCBI Taxonomy" id="2838633"/>
    <lineage>
        <taxon>Bacteria</taxon>
        <taxon>Bacillati</taxon>
        <taxon>Bacillota</taxon>
        <taxon>Clostridia</taxon>
        <taxon>Lachnospirales</taxon>
        <taxon>Lachnospiraceae</taxon>
    </lineage>
</organism>
<feature type="domain" description="Putative component of 'biosynthetic module'" evidence="1">
    <location>
        <begin position="507"/>
        <end position="723"/>
    </location>
</feature>
<evidence type="ECO:0000313" key="3">
    <source>
        <dbReference type="Proteomes" id="UP000823900"/>
    </source>
</evidence>
<dbReference type="AlphaFoldDB" id="A0A9D2HHP8"/>
<evidence type="ECO:0000259" key="1">
    <source>
        <dbReference type="Pfam" id="PF14266"/>
    </source>
</evidence>
<protein>
    <submittedName>
        <fullName evidence="2">YceG family protein</fullName>
    </submittedName>
</protein>
<gene>
    <name evidence="2" type="ORF">IAA07_05300</name>
</gene>
<feature type="domain" description="Putative component of 'biosynthetic module'" evidence="1">
    <location>
        <begin position="267"/>
        <end position="486"/>
    </location>
</feature>
<name>A0A9D2HHP8_9FIRM</name>
<dbReference type="EMBL" id="DWZA01000050">
    <property type="protein sequence ID" value="HJA70985.1"/>
    <property type="molecule type" value="Genomic_DNA"/>
</dbReference>
<accession>A0A9D2HHP8</accession>
<sequence>MLKRTQINKLDDYFIDLGKRQIKGVYFYRINGYNREIHEFIRKYFETARLSGVVIEGKLKNPDNNNLAYYNEIMGMDFQMSMNFITARLKKWLPRMNASQITNVAGAIYDTLEGLRKAGKNENMLKNAYIKFMCWLYYRFERIVNHLGEEKIPKILYEGEVGTYELLLMNVLSIAGCDIVLLQYHGDGNYKKADPDLSMSDELKLPGMTAFPENFSLKQIQADIREALNNERLYGVKPQVMNCTNAWISGKIFEDVRADIANRGQDPKLFYNCFCRIMGVEDKLTYESELYQLQLELKNSKRQLVIVNGQISPPTPEEIGAIHRKNYQTLNQLIMDLSGNIQHTADQELSRIMHKAFVDLLLEEGKSGLNINRITNKAVYLLCWLKRYQQRLFGGWRLPQIACFFYMGGCKNDNEALFCRFLSRLPVDVLIFNPNLNQKCCLEDPYLYEVNYTQSVVLDRYPEERAGVRVGTAAYHAERELDTLMYQDTGLYRNQQYAKANTISLQTMYEEIPILWDQELKYRPNFSTVDDVVNMPVIFAKVSGVKEGQIQPYWASIKDLITPETTVIKRVPDITSVSPNPVKPFATEFYRNGRLQKGKIKQHKAYQYGFLRESMQDHLLDKIQALIEQKIIRGTGENGTEYTIVSTALNLNKNILRMIQRFDFTKKNPKLIYIITGETVLSLEDSIHAAFLNLVGFDILFFVPTGYQCVEKFFNRNLIEEHQIGEYLYDLQVPDFDTVSSNNRHSWRDIIFKRGT</sequence>
<proteinExistence type="predicted"/>
<reference evidence="2" key="1">
    <citation type="journal article" date="2021" name="PeerJ">
        <title>Extensive microbial diversity within the chicken gut microbiome revealed by metagenomics and culture.</title>
        <authorList>
            <person name="Gilroy R."/>
            <person name="Ravi A."/>
            <person name="Getino M."/>
            <person name="Pursley I."/>
            <person name="Horton D.L."/>
            <person name="Alikhan N.F."/>
            <person name="Baker D."/>
            <person name="Gharbi K."/>
            <person name="Hall N."/>
            <person name="Watson M."/>
            <person name="Adriaenssens E.M."/>
            <person name="Foster-Nyarko E."/>
            <person name="Jarju S."/>
            <person name="Secka A."/>
            <person name="Antonio M."/>
            <person name="Oren A."/>
            <person name="Chaudhuri R.R."/>
            <person name="La Ragione R."/>
            <person name="Hildebrand F."/>
            <person name="Pallen M.J."/>
        </authorList>
    </citation>
    <scope>NUCLEOTIDE SEQUENCE</scope>
    <source>
        <strain evidence="2">CHK178-16964</strain>
    </source>
</reference>
<reference evidence="2" key="2">
    <citation type="submission" date="2021-04" db="EMBL/GenBank/DDBJ databases">
        <authorList>
            <person name="Gilroy R."/>
        </authorList>
    </citation>
    <scope>NUCLEOTIDE SEQUENCE</scope>
    <source>
        <strain evidence="2">CHK178-16964</strain>
    </source>
</reference>